<organism evidence="1 2">
    <name type="scientific">Clostridium bovifaecis</name>
    <dbReference type="NCBI Taxonomy" id="2184719"/>
    <lineage>
        <taxon>Bacteria</taxon>
        <taxon>Bacillati</taxon>
        <taxon>Bacillota</taxon>
        <taxon>Clostridia</taxon>
        <taxon>Eubacteriales</taxon>
        <taxon>Clostridiaceae</taxon>
        <taxon>Clostridium</taxon>
    </lineage>
</organism>
<dbReference type="Proteomes" id="UP000422764">
    <property type="component" value="Chromosome"/>
</dbReference>
<dbReference type="InterPro" id="IPR038084">
    <property type="entry name" value="PduO/GlcC-like_sf"/>
</dbReference>
<dbReference type="AlphaFoldDB" id="A0A6I6F2K6"/>
<proteinExistence type="predicted"/>
<sequence length="147" mass="15592">MDSKEAKIMDLYLAEKIIKSAMEKANDLNIPSVIAVVDSGGHLKVLKRMDGAIFGSISIAIDKAFTAAATQVSTQELSSSSQPGQSLYGLNTTNQCRYVVFGGGIPLWNENKLIGAIGASGGTVEQDLMVAQAGADEFKQIIKLNNK</sequence>
<dbReference type="PANTHER" id="PTHR34309:SF1">
    <property type="entry name" value="PROTEIN GLCG"/>
    <property type="match status" value="1"/>
</dbReference>
<reference evidence="1 2" key="1">
    <citation type="submission" date="2019-12" db="EMBL/GenBank/DDBJ databases">
        <title>Genome sequenceing of Clostridium bovifaecis.</title>
        <authorList>
            <person name="Yao Y."/>
        </authorList>
    </citation>
    <scope>NUCLEOTIDE SEQUENCE [LARGE SCALE GENOMIC DNA]</scope>
    <source>
        <strain evidence="1 2">BXX</strain>
    </source>
</reference>
<dbReference type="EMBL" id="CP046522">
    <property type="protein sequence ID" value="QGU96791.1"/>
    <property type="molecule type" value="Genomic_DNA"/>
</dbReference>
<accession>A0A6I6F2K6</accession>
<dbReference type="Pfam" id="PF03928">
    <property type="entry name" value="HbpS-like"/>
    <property type="match status" value="1"/>
</dbReference>
<name>A0A6I6F2K6_9CLOT</name>
<dbReference type="SUPFAM" id="SSF143744">
    <property type="entry name" value="GlcG-like"/>
    <property type="match status" value="1"/>
</dbReference>
<keyword evidence="2" id="KW-1185">Reference proteome</keyword>
<evidence type="ECO:0000313" key="2">
    <source>
        <dbReference type="Proteomes" id="UP000422764"/>
    </source>
</evidence>
<dbReference type="InterPro" id="IPR052517">
    <property type="entry name" value="GlcG_carb_metab_protein"/>
</dbReference>
<evidence type="ECO:0000313" key="1">
    <source>
        <dbReference type="EMBL" id="QGU96791.1"/>
    </source>
</evidence>
<gene>
    <name evidence="1" type="ORF">GOM49_04525</name>
</gene>
<protein>
    <submittedName>
        <fullName evidence="1">Heme-binding protein</fullName>
    </submittedName>
</protein>
<dbReference type="InterPro" id="IPR005624">
    <property type="entry name" value="PduO/GlcC-like"/>
</dbReference>
<dbReference type="PANTHER" id="PTHR34309">
    <property type="entry name" value="SLR1406 PROTEIN"/>
    <property type="match status" value="1"/>
</dbReference>
<dbReference type="Gene3D" id="3.30.450.150">
    <property type="entry name" value="Haem-degrading domain"/>
    <property type="match status" value="1"/>
</dbReference>